<keyword evidence="4" id="KW-0057">Aromatic amino acid biosynthesis</keyword>
<dbReference type="PANTHER" id="PTHR43699">
    <property type="entry name" value="3-DEHYDROQUINATE DEHYDRATASE"/>
    <property type="match status" value="1"/>
</dbReference>
<keyword evidence="4" id="KW-0028">Amino-acid biosynthesis</keyword>
<evidence type="ECO:0000313" key="6">
    <source>
        <dbReference type="Proteomes" id="UP001206692"/>
    </source>
</evidence>
<evidence type="ECO:0000256" key="1">
    <source>
        <dbReference type="ARBA" id="ARBA00001864"/>
    </source>
</evidence>
<evidence type="ECO:0000313" key="5">
    <source>
        <dbReference type="EMBL" id="MCQ5343127.1"/>
    </source>
</evidence>
<dbReference type="NCBIfam" id="TIGR01093">
    <property type="entry name" value="aroD"/>
    <property type="match status" value="1"/>
</dbReference>
<comment type="caution">
    <text evidence="5">The sequence shown here is derived from an EMBL/GenBank/DDBJ whole genome shotgun (WGS) entry which is preliminary data.</text>
</comment>
<dbReference type="InterPro" id="IPR050146">
    <property type="entry name" value="Type-I_3-dehydroquinase"/>
</dbReference>
<dbReference type="PANTHER" id="PTHR43699:SF1">
    <property type="entry name" value="3-DEHYDROQUINATE DEHYDRATASE"/>
    <property type="match status" value="1"/>
</dbReference>
<feature type="binding site" evidence="4">
    <location>
        <begin position="44"/>
        <end position="46"/>
    </location>
    <ligand>
        <name>3-dehydroquinate</name>
        <dbReference type="ChEBI" id="CHEBI:32364"/>
    </ligand>
</feature>
<keyword evidence="2 4" id="KW-0456">Lyase</keyword>
<feature type="binding site" evidence="4">
    <location>
        <position position="234"/>
    </location>
    <ligand>
        <name>3-dehydroquinate</name>
        <dbReference type="ChEBI" id="CHEBI:32364"/>
    </ligand>
</feature>
<comment type="pathway">
    <text evidence="4">Metabolic intermediate biosynthesis; chorismate biosynthesis; chorismate from D-erythrose 4-phosphate and phosphoenolpyruvate: step 3/7.</text>
</comment>
<protein>
    <recommendedName>
        <fullName evidence="4">3-dehydroquinate dehydratase</fullName>
        <shortName evidence="4">3-dehydroquinase</shortName>
        <ecNumber evidence="4">4.2.1.10</ecNumber>
    </recommendedName>
    <alternativeName>
        <fullName evidence="4">Type I DHQase</fullName>
    </alternativeName>
    <alternativeName>
        <fullName evidence="4">Type I dehydroquinase</fullName>
        <shortName evidence="4">DHQ1</shortName>
    </alternativeName>
</protein>
<feature type="binding site" evidence="4">
    <location>
        <position position="211"/>
    </location>
    <ligand>
        <name>3-dehydroquinate</name>
        <dbReference type="ChEBI" id="CHEBI:32364"/>
    </ligand>
</feature>
<accession>A0ABT1STS8</accession>
<gene>
    <name evidence="4 5" type="primary">aroD</name>
    <name evidence="5" type="ORF">NE675_08870</name>
</gene>
<comment type="catalytic activity">
    <reaction evidence="1 4">
        <text>3-dehydroquinate = 3-dehydroshikimate + H2O</text>
        <dbReference type="Rhea" id="RHEA:21096"/>
        <dbReference type="ChEBI" id="CHEBI:15377"/>
        <dbReference type="ChEBI" id="CHEBI:16630"/>
        <dbReference type="ChEBI" id="CHEBI:32364"/>
        <dbReference type="EC" id="4.2.1.10"/>
    </reaction>
</comment>
<feature type="active site" description="Proton donor/acceptor" evidence="4">
    <location>
        <position position="141"/>
    </location>
</feature>
<dbReference type="InterPro" id="IPR013785">
    <property type="entry name" value="Aldolase_TIM"/>
</dbReference>
<dbReference type="Proteomes" id="UP001206692">
    <property type="component" value="Unassembled WGS sequence"/>
</dbReference>
<dbReference type="CDD" id="cd00502">
    <property type="entry name" value="DHQase_I"/>
    <property type="match status" value="1"/>
</dbReference>
<feature type="binding site" evidence="4">
    <location>
        <position position="80"/>
    </location>
    <ligand>
        <name>3-dehydroquinate</name>
        <dbReference type="ChEBI" id="CHEBI:32364"/>
    </ligand>
</feature>
<comment type="function">
    <text evidence="4">Involved in the third step of the chorismate pathway, which leads to the biosynthesis of aromatic amino acids. Catalyzes the cis-dehydration of 3-dehydroquinate (DHQ) and introduces the first double bond of the aromatic ring to yield 3-dehydroshikimate.</text>
</comment>
<dbReference type="SUPFAM" id="SSF51569">
    <property type="entry name" value="Aldolase"/>
    <property type="match status" value="1"/>
</dbReference>
<feature type="binding site" evidence="4">
    <location>
        <position position="230"/>
    </location>
    <ligand>
        <name>3-dehydroquinate</name>
        <dbReference type="ChEBI" id="CHEBI:32364"/>
    </ligand>
</feature>
<organism evidence="5 6">
    <name type="scientific">Megasphaera massiliensis</name>
    <dbReference type="NCBI Taxonomy" id="1232428"/>
    <lineage>
        <taxon>Bacteria</taxon>
        <taxon>Bacillati</taxon>
        <taxon>Bacillota</taxon>
        <taxon>Negativicutes</taxon>
        <taxon>Veillonellales</taxon>
        <taxon>Veillonellaceae</taxon>
        <taxon>Megasphaera</taxon>
    </lineage>
</organism>
<dbReference type="Gene3D" id="3.20.20.70">
    <property type="entry name" value="Aldolase class I"/>
    <property type="match status" value="1"/>
</dbReference>
<sequence length="248" mass="27149">MVKIGNVNLDNGMPKICVPIVGHTVDELVQECRYLQDKIYDVVELRIDFLKDVTSLDAVGEALSAVRRELPNGAILFTFRTKEEGGETAVPEAYYFDLINYAIESGKVDAVDIEYFRSRESIEKTLAVAKAHSVTVVMSNHDFDKTPSFDEITERLIGMKKIGADVAKLACMPNSAKDVLTLLSATEAVKSQYPDEPIITMSMGKLGAVSRISGEIFGSALTFGSAKKASAPGQIEVTMLQQILRTLH</sequence>
<dbReference type="EC" id="4.2.1.10" evidence="4"/>
<evidence type="ECO:0000256" key="4">
    <source>
        <dbReference type="HAMAP-Rule" id="MF_00214"/>
    </source>
</evidence>
<evidence type="ECO:0000256" key="3">
    <source>
        <dbReference type="ARBA" id="ARBA00023270"/>
    </source>
</evidence>
<comment type="caution">
    <text evidence="4">Lacks conserved residue(s) required for the propagation of feature annotation.</text>
</comment>
<dbReference type="RefSeq" id="WP_062413074.1">
    <property type="nucleotide sequence ID" value="NZ_JAJCIO010000013.1"/>
</dbReference>
<dbReference type="Pfam" id="PF01487">
    <property type="entry name" value="DHquinase_I"/>
    <property type="match status" value="1"/>
</dbReference>
<reference evidence="5 6" key="1">
    <citation type="submission" date="2022-06" db="EMBL/GenBank/DDBJ databases">
        <title>Isolation of gut microbiota from human fecal samples.</title>
        <authorList>
            <person name="Pamer E.G."/>
            <person name="Barat B."/>
            <person name="Waligurski E."/>
            <person name="Medina S."/>
            <person name="Paddock L."/>
            <person name="Mostad J."/>
        </authorList>
    </citation>
    <scope>NUCLEOTIDE SEQUENCE [LARGE SCALE GENOMIC DNA]</scope>
    <source>
        <strain evidence="5 6">DFI.1.1</strain>
    </source>
</reference>
<dbReference type="HAMAP" id="MF_00214">
    <property type="entry name" value="AroD"/>
    <property type="match status" value="1"/>
</dbReference>
<keyword evidence="6" id="KW-1185">Reference proteome</keyword>
<proteinExistence type="inferred from homology"/>
<dbReference type="GO" id="GO:0003855">
    <property type="term" value="F:3-dehydroquinate dehydratase activity"/>
    <property type="evidence" value="ECO:0007669"/>
    <property type="project" value="UniProtKB-EC"/>
</dbReference>
<comment type="subunit">
    <text evidence="4">Homodimer.</text>
</comment>
<name>A0ABT1STS8_9FIRM</name>
<feature type="active site" description="Schiff-base intermediate with substrate" evidence="4">
    <location>
        <position position="168"/>
    </location>
</feature>
<keyword evidence="3 4" id="KW-0704">Schiff base</keyword>
<evidence type="ECO:0000256" key="2">
    <source>
        <dbReference type="ARBA" id="ARBA00023239"/>
    </source>
</evidence>
<comment type="similarity">
    <text evidence="4">Belongs to the type-I 3-dehydroquinase family.</text>
</comment>
<dbReference type="EMBL" id="JANGEW010000016">
    <property type="protein sequence ID" value="MCQ5343127.1"/>
    <property type="molecule type" value="Genomic_DNA"/>
</dbReference>
<dbReference type="InterPro" id="IPR001381">
    <property type="entry name" value="DHquinase_I"/>
</dbReference>